<gene>
    <name evidence="2" type="ORF">N7458_004859</name>
</gene>
<feature type="compositionally biased region" description="Polar residues" evidence="1">
    <location>
        <begin position="84"/>
        <end position="96"/>
    </location>
</feature>
<dbReference type="Proteomes" id="UP001213681">
    <property type="component" value="Unassembled WGS sequence"/>
</dbReference>
<feature type="region of interest" description="Disordered" evidence="1">
    <location>
        <begin position="52"/>
        <end position="96"/>
    </location>
</feature>
<feature type="compositionally biased region" description="Polar residues" evidence="1">
    <location>
        <begin position="52"/>
        <end position="67"/>
    </location>
</feature>
<protein>
    <submittedName>
        <fullName evidence="2">Uncharacterized protein</fullName>
    </submittedName>
</protein>
<dbReference type="EMBL" id="JAPVEA010000005">
    <property type="protein sequence ID" value="KAJ5453903.1"/>
    <property type="molecule type" value="Genomic_DNA"/>
</dbReference>
<sequence>MTDHANRTEAFSKEKALGDEKGSNDANIGSTLSPELNLESANDIPLTVATVSSISQEQQKSDSQTARRNIGAPQDTGIAGKQELPTSDTLSNNQVGKQDFISRTPLSLSREMTGGDWEFVVTTESDLTIGTQAKLSCTDGQQNAQSGSARQHFREINNDGDEVGSSTSVERQPGNNVQDSSYAEQTPLTDDLTSQSAGAISSEETHHSMVSLAAES</sequence>
<proteinExistence type="predicted"/>
<feature type="compositionally biased region" description="Basic and acidic residues" evidence="1">
    <location>
        <begin position="1"/>
        <end position="23"/>
    </location>
</feature>
<organism evidence="2 3">
    <name type="scientific">Penicillium daleae</name>
    <dbReference type="NCBI Taxonomy" id="63821"/>
    <lineage>
        <taxon>Eukaryota</taxon>
        <taxon>Fungi</taxon>
        <taxon>Dikarya</taxon>
        <taxon>Ascomycota</taxon>
        <taxon>Pezizomycotina</taxon>
        <taxon>Eurotiomycetes</taxon>
        <taxon>Eurotiomycetidae</taxon>
        <taxon>Eurotiales</taxon>
        <taxon>Aspergillaceae</taxon>
        <taxon>Penicillium</taxon>
    </lineage>
</organism>
<reference evidence="2" key="1">
    <citation type="submission" date="2022-12" db="EMBL/GenBank/DDBJ databases">
        <authorList>
            <person name="Petersen C."/>
        </authorList>
    </citation>
    <scope>NUCLEOTIDE SEQUENCE</scope>
    <source>
        <strain evidence="2">IBT 16125</strain>
    </source>
</reference>
<dbReference type="AlphaFoldDB" id="A0AAD6C746"/>
<feature type="compositionally biased region" description="Polar residues" evidence="1">
    <location>
        <begin position="164"/>
        <end position="199"/>
    </location>
</feature>
<evidence type="ECO:0000256" key="1">
    <source>
        <dbReference type="SAM" id="MobiDB-lite"/>
    </source>
</evidence>
<feature type="compositionally biased region" description="Polar residues" evidence="1">
    <location>
        <begin position="24"/>
        <end position="34"/>
    </location>
</feature>
<feature type="region of interest" description="Disordered" evidence="1">
    <location>
        <begin position="157"/>
        <end position="216"/>
    </location>
</feature>
<name>A0AAD6C746_9EURO</name>
<evidence type="ECO:0000313" key="2">
    <source>
        <dbReference type="EMBL" id="KAJ5453903.1"/>
    </source>
</evidence>
<reference evidence="2" key="2">
    <citation type="journal article" date="2023" name="IMA Fungus">
        <title>Comparative genomic study of the Penicillium genus elucidates a diverse pangenome and 15 lateral gene transfer events.</title>
        <authorList>
            <person name="Petersen C."/>
            <person name="Sorensen T."/>
            <person name="Nielsen M.R."/>
            <person name="Sondergaard T.E."/>
            <person name="Sorensen J.L."/>
            <person name="Fitzpatrick D.A."/>
            <person name="Frisvad J.C."/>
            <person name="Nielsen K.L."/>
        </authorList>
    </citation>
    <scope>NUCLEOTIDE SEQUENCE</scope>
    <source>
        <strain evidence="2">IBT 16125</strain>
    </source>
</reference>
<evidence type="ECO:0000313" key="3">
    <source>
        <dbReference type="Proteomes" id="UP001213681"/>
    </source>
</evidence>
<keyword evidence="3" id="KW-1185">Reference proteome</keyword>
<accession>A0AAD6C746</accession>
<comment type="caution">
    <text evidence="2">The sequence shown here is derived from an EMBL/GenBank/DDBJ whole genome shotgun (WGS) entry which is preliminary data.</text>
</comment>
<dbReference type="GeneID" id="81598484"/>
<feature type="region of interest" description="Disordered" evidence="1">
    <location>
        <begin position="1"/>
        <end position="39"/>
    </location>
</feature>
<dbReference type="RefSeq" id="XP_056766859.1">
    <property type="nucleotide sequence ID" value="XM_056908241.1"/>
</dbReference>